<keyword evidence="1" id="KW-1133">Transmembrane helix</keyword>
<accession>A0A937FKP7</accession>
<evidence type="ECO:0000313" key="2">
    <source>
        <dbReference type="EMBL" id="MBL4934126.1"/>
    </source>
</evidence>
<dbReference type="EMBL" id="JAESWA010000030">
    <property type="protein sequence ID" value="MBL4934126.1"/>
    <property type="molecule type" value="Genomic_DNA"/>
</dbReference>
<feature type="transmembrane region" description="Helical" evidence="1">
    <location>
        <begin position="30"/>
        <end position="45"/>
    </location>
</feature>
<protein>
    <submittedName>
        <fullName evidence="2">Uncharacterized protein</fullName>
    </submittedName>
</protein>
<gene>
    <name evidence="2" type="ORF">JK634_20265</name>
</gene>
<evidence type="ECO:0000256" key="1">
    <source>
        <dbReference type="SAM" id="Phobius"/>
    </source>
</evidence>
<name>A0A937FKP7_9CLOT</name>
<keyword evidence="1" id="KW-0472">Membrane</keyword>
<dbReference type="Proteomes" id="UP000623681">
    <property type="component" value="Unassembled WGS sequence"/>
</dbReference>
<sequence length="55" mass="6358">MKDNKVCYLDLAVMSIGILLIIVIKNATRFIGVGLLSLAFTYYMIDRYNIMRKLK</sequence>
<keyword evidence="3" id="KW-1185">Reference proteome</keyword>
<dbReference type="RefSeq" id="WP_202769588.1">
    <property type="nucleotide sequence ID" value="NZ_JAESWA010000030.1"/>
</dbReference>
<feature type="transmembrane region" description="Helical" evidence="1">
    <location>
        <begin position="7"/>
        <end position="24"/>
    </location>
</feature>
<dbReference type="AlphaFoldDB" id="A0A937FKP7"/>
<reference evidence="2" key="1">
    <citation type="submission" date="2021-01" db="EMBL/GenBank/DDBJ databases">
        <title>Genome public.</title>
        <authorList>
            <person name="Liu C."/>
            <person name="Sun Q."/>
        </authorList>
    </citation>
    <scope>NUCLEOTIDE SEQUENCE</scope>
    <source>
        <strain evidence="2">YIM B02565</strain>
    </source>
</reference>
<organism evidence="2 3">
    <name type="scientific">Clostridium paridis</name>
    <dbReference type="NCBI Taxonomy" id="2803863"/>
    <lineage>
        <taxon>Bacteria</taxon>
        <taxon>Bacillati</taxon>
        <taxon>Bacillota</taxon>
        <taxon>Clostridia</taxon>
        <taxon>Eubacteriales</taxon>
        <taxon>Clostridiaceae</taxon>
        <taxon>Clostridium</taxon>
    </lineage>
</organism>
<comment type="caution">
    <text evidence="2">The sequence shown here is derived from an EMBL/GenBank/DDBJ whole genome shotgun (WGS) entry which is preliminary data.</text>
</comment>
<evidence type="ECO:0000313" key="3">
    <source>
        <dbReference type="Proteomes" id="UP000623681"/>
    </source>
</evidence>
<keyword evidence="1" id="KW-0812">Transmembrane</keyword>
<proteinExistence type="predicted"/>